<evidence type="ECO:0000256" key="2">
    <source>
        <dbReference type="ARBA" id="ARBA00023054"/>
    </source>
</evidence>
<feature type="region of interest" description="Disordered" evidence="4">
    <location>
        <begin position="206"/>
        <end position="258"/>
    </location>
</feature>
<dbReference type="InterPro" id="IPR019139">
    <property type="entry name" value="LRRFIP1/2"/>
</dbReference>
<dbReference type="Pfam" id="PF09738">
    <property type="entry name" value="LRRFIP"/>
    <property type="match status" value="1"/>
</dbReference>
<organism evidence="5">
    <name type="scientific">Schistocephalus solidus</name>
    <name type="common">Tapeworm</name>
    <dbReference type="NCBI Taxonomy" id="70667"/>
    <lineage>
        <taxon>Eukaryota</taxon>
        <taxon>Metazoa</taxon>
        <taxon>Spiralia</taxon>
        <taxon>Lophotrochozoa</taxon>
        <taxon>Platyhelminthes</taxon>
        <taxon>Cestoda</taxon>
        <taxon>Eucestoda</taxon>
        <taxon>Diphyllobothriidea</taxon>
        <taxon>Diphyllobothriidae</taxon>
        <taxon>Schistocephalus</taxon>
    </lineage>
</organism>
<feature type="compositionally biased region" description="Low complexity" evidence="4">
    <location>
        <begin position="71"/>
        <end position="82"/>
    </location>
</feature>
<dbReference type="PANTHER" id="PTHR19212:SF0">
    <property type="entry name" value="LD07988P"/>
    <property type="match status" value="1"/>
</dbReference>
<dbReference type="Gene3D" id="1.20.5.4090">
    <property type="match status" value="1"/>
</dbReference>
<dbReference type="PANTHER" id="PTHR19212">
    <property type="entry name" value="LEUCINE RICH REPEAT IN FLII INTERACTING PROTEIN"/>
    <property type="match status" value="1"/>
</dbReference>
<feature type="coiled-coil region" evidence="3">
    <location>
        <begin position="161"/>
        <end position="188"/>
    </location>
</feature>
<feature type="compositionally biased region" description="Basic and acidic residues" evidence="4">
    <location>
        <begin position="23"/>
        <end position="51"/>
    </location>
</feature>
<dbReference type="GO" id="GO:0006355">
    <property type="term" value="P:regulation of DNA-templated transcription"/>
    <property type="evidence" value="ECO:0007669"/>
    <property type="project" value="InterPro"/>
</dbReference>
<feature type="coiled-coil region" evidence="3">
    <location>
        <begin position="351"/>
        <end position="434"/>
    </location>
</feature>
<feature type="compositionally biased region" description="Low complexity" evidence="4">
    <location>
        <begin position="206"/>
        <end position="221"/>
    </location>
</feature>
<feature type="compositionally biased region" description="Polar residues" evidence="4">
    <location>
        <begin position="243"/>
        <end position="254"/>
    </location>
</feature>
<feature type="compositionally biased region" description="Polar residues" evidence="4">
    <location>
        <begin position="1"/>
        <end position="10"/>
    </location>
</feature>
<gene>
    <name evidence="5" type="primary">LRRF2</name>
    <name evidence="5" type="ORF">TR82554</name>
</gene>
<dbReference type="EMBL" id="GEEE01005424">
    <property type="protein sequence ID" value="JAP57801.1"/>
    <property type="molecule type" value="Transcribed_RNA"/>
</dbReference>
<keyword evidence="2 3" id="KW-0175">Coiled coil</keyword>
<evidence type="ECO:0000313" key="5">
    <source>
        <dbReference type="EMBL" id="JAP57801.1"/>
    </source>
</evidence>
<feature type="region of interest" description="Disordered" evidence="4">
    <location>
        <begin position="1"/>
        <end position="91"/>
    </location>
</feature>
<dbReference type="SUPFAM" id="SSF57997">
    <property type="entry name" value="Tropomyosin"/>
    <property type="match status" value="1"/>
</dbReference>
<protein>
    <submittedName>
        <fullName evidence="5">Leucine-rich repeat flightless-interacting protein 2</fullName>
    </submittedName>
</protein>
<feature type="coiled-coil region" evidence="3">
    <location>
        <begin position="292"/>
        <end position="319"/>
    </location>
</feature>
<evidence type="ECO:0000256" key="4">
    <source>
        <dbReference type="SAM" id="MobiDB-lite"/>
    </source>
</evidence>
<dbReference type="Gene3D" id="1.20.5.340">
    <property type="match status" value="1"/>
</dbReference>
<evidence type="ECO:0000256" key="3">
    <source>
        <dbReference type="SAM" id="Coils"/>
    </source>
</evidence>
<dbReference type="AlphaFoldDB" id="A0A0X3Q1A2"/>
<sequence length="457" mass="51831">MSSRMQSTRAGITDLGRMAQEAEAQRDAQHQLTFEARKILNEEKERQRQQEEGSDDGTCPREENGQGHVESISSRFSSRQSSLDPTSLTSNSYYTSDARELRKQLRLLEDKYKDVMVVNAQLDGDKQLLSYTVDLLKDKLEDLTESNLYNQRCANERKKDLAYQRMQIAELTHQLNSARQQIEQWNELLKERGLVLIDAYQIHPTPAAASSTTGATESGSSVDGAYPNGDSDSHRRQNGGGATTPSCNDDPTGTDQRRSAGLTLLSKDNAELLLKTPGYDIDSKLAFLFAEQAKAQDKISRLQSHLEEERERVELVQKIDARAAYKGSDPDSLRQNMQTARSQALDYKFRLEQATQKITALEGDVRAYQDKIIRLEGQVKRYKLNLDDAEKKEEQLKQDRRKLQRDVREANIQIDELKSENNTLQRKIDKLTRGTLIGSQLRSGSASRTLRDSSQNR</sequence>
<evidence type="ECO:0000256" key="1">
    <source>
        <dbReference type="ARBA" id="ARBA00008275"/>
    </source>
</evidence>
<comment type="similarity">
    <text evidence="1">Belongs to the LRRFIP family.</text>
</comment>
<proteinExistence type="inferred from homology"/>
<accession>A0A0X3Q1A2</accession>
<reference evidence="5" key="1">
    <citation type="submission" date="2016-01" db="EMBL/GenBank/DDBJ databases">
        <title>Reference transcriptome for the parasite Schistocephalus solidus: insights into the molecular evolution of parasitism.</title>
        <authorList>
            <person name="Hebert F.O."/>
            <person name="Grambauer S."/>
            <person name="Barber I."/>
            <person name="Landry C.R."/>
            <person name="Aubin-Horth N."/>
        </authorList>
    </citation>
    <scope>NUCLEOTIDE SEQUENCE</scope>
</reference>
<name>A0A0X3Q1A2_SCHSO</name>